<proteinExistence type="predicted"/>
<evidence type="ECO:0000313" key="2">
    <source>
        <dbReference type="Proteomes" id="UP000499080"/>
    </source>
</evidence>
<reference evidence="1 2" key="1">
    <citation type="journal article" date="2019" name="Sci. Rep.">
        <title>Orb-weaving spider Araneus ventricosus genome elucidates the spidroin gene catalogue.</title>
        <authorList>
            <person name="Kono N."/>
            <person name="Nakamura H."/>
            <person name="Ohtoshi R."/>
            <person name="Moran D.A.P."/>
            <person name="Shinohara A."/>
            <person name="Yoshida Y."/>
            <person name="Fujiwara M."/>
            <person name="Mori M."/>
            <person name="Tomita M."/>
            <person name="Arakawa K."/>
        </authorList>
    </citation>
    <scope>NUCLEOTIDE SEQUENCE [LARGE SCALE GENOMIC DNA]</scope>
</reference>
<protein>
    <submittedName>
        <fullName evidence="1">Uncharacterized protein</fullName>
    </submittedName>
</protein>
<comment type="caution">
    <text evidence="1">The sequence shown here is derived from an EMBL/GenBank/DDBJ whole genome shotgun (WGS) entry which is preliminary data.</text>
</comment>
<accession>A0A4Y2XAZ1</accession>
<gene>
    <name evidence="1" type="ORF">AVEN_22997_1</name>
</gene>
<name>A0A4Y2XAZ1_ARAVE</name>
<dbReference type="EMBL" id="BGPR01074001">
    <property type="protein sequence ID" value="GBO46378.1"/>
    <property type="molecule type" value="Genomic_DNA"/>
</dbReference>
<dbReference type="AlphaFoldDB" id="A0A4Y2XAZ1"/>
<keyword evidence="2" id="KW-1185">Reference proteome</keyword>
<evidence type="ECO:0000313" key="1">
    <source>
        <dbReference type="EMBL" id="GBO46378.1"/>
    </source>
</evidence>
<organism evidence="1 2">
    <name type="scientific">Araneus ventricosus</name>
    <name type="common">Orbweaver spider</name>
    <name type="synonym">Epeira ventricosa</name>
    <dbReference type="NCBI Taxonomy" id="182803"/>
    <lineage>
        <taxon>Eukaryota</taxon>
        <taxon>Metazoa</taxon>
        <taxon>Ecdysozoa</taxon>
        <taxon>Arthropoda</taxon>
        <taxon>Chelicerata</taxon>
        <taxon>Arachnida</taxon>
        <taxon>Araneae</taxon>
        <taxon>Araneomorphae</taxon>
        <taxon>Entelegynae</taxon>
        <taxon>Araneoidea</taxon>
        <taxon>Araneidae</taxon>
        <taxon>Araneus</taxon>
    </lineage>
</organism>
<sequence length="107" mass="12158">MLFTQSALFVHMGAPSVRESEERRDDGNWIHSKPRSSYTGNSLLKSLVIASLCTLGAQASVRESDDEMRTGSINWQEFPTLEAITISSKAWLWQKFVQWVPKTLLKE</sequence>
<dbReference type="Proteomes" id="UP000499080">
    <property type="component" value="Unassembled WGS sequence"/>
</dbReference>